<dbReference type="GO" id="GO:0009252">
    <property type="term" value="P:peptidoglycan biosynthetic process"/>
    <property type="evidence" value="ECO:0007669"/>
    <property type="project" value="TreeGrafter"/>
</dbReference>
<dbReference type="Pfam" id="PF04348">
    <property type="entry name" value="LppC"/>
    <property type="match status" value="1"/>
</dbReference>
<proteinExistence type="predicted"/>
<keyword evidence="1" id="KW-0732">Signal</keyword>
<evidence type="ECO:0000256" key="2">
    <source>
        <dbReference type="ARBA" id="ARBA00023136"/>
    </source>
</evidence>
<dbReference type="GO" id="GO:0030234">
    <property type="term" value="F:enzyme regulator activity"/>
    <property type="evidence" value="ECO:0007669"/>
    <property type="project" value="TreeGrafter"/>
</dbReference>
<dbReference type="EMBL" id="BBRZ01000002">
    <property type="protein sequence ID" value="GAM54184.1"/>
    <property type="molecule type" value="Genomic_DNA"/>
</dbReference>
<dbReference type="AlphaFoldDB" id="A0A0B8NTT8"/>
<dbReference type="Gene3D" id="1.25.40.10">
    <property type="entry name" value="Tetratricopeptide repeat domain"/>
    <property type="match status" value="1"/>
</dbReference>
<keyword evidence="4" id="KW-1185">Reference proteome</keyword>
<protein>
    <submittedName>
        <fullName evidence="3">LppC lipoprotein</fullName>
    </submittedName>
</protein>
<reference evidence="3 4" key="2">
    <citation type="submission" date="2015-01" db="EMBL/GenBank/DDBJ databases">
        <authorList>
            <consortium name="NBRP consortium"/>
            <person name="Sawabe T."/>
            <person name="Meirelles P."/>
            <person name="Feng G."/>
            <person name="Sayaka M."/>
            <person name="Hattori M."/>
            <person name="Ohkuma M."/>
        </authorList>
    </citation>
    <scope>NUCLEOTIDE SEQUENCE [LARGE SCALE GENOMIC DNA]</scope>
    <source>
        <strain evidence="4">JCM 19231</strain>
    </source>
</reference>
<organism evidence="3 4">
    <name type="scientific">Vibrio ishigakensis</name>
    <dbReference type="NCBI Taxonomy" id="1481914"/>
    <lineage>
        <taxon>Bacteria</taxon>
        <taxon>Pseudomonadati</taxon>
        <taxon>Pseudomonadota</taxon>
        <taxon>Gammaproteobacteria</taxon>
        <taxon>Vibrionales</taxon>
        <taxon>Vibrionaceae</taxon>
        <taxon>Vibrio</taxon>
    </lineage>
</organism>
<evidence type="ECO:0000313" key="3">
    <source>
        <dbReference type="EMBL" id="GAM54184.1"/>
    </source>
</evidence>
<dbReference type="InterPro" id="IPR011990">
    <property type="entry name" value="TPR-like_helical_dom_sf"/>
</dbReference>
<gene>
    <name evidence="3" type="ORF">JCM19231_176</name>
</gene>
<reference evidence="3 4" key="1">
    <citation type="submission" date="2015-01" db="EMBL/GenBank/DDBJ databases">
        <title>Vibrio sp. C1 JCM 19231 whole genome shotgun sequence.</title>
        <authorList>
            <person name="Sawabe T."/>
            <person name="Meirelles P."/>
            <person name="Feng G."/>
            <person name="Sayaka M."/>
            <person name="Hattori M."/>
            <person name="Ohkuma M."/>
        </authorList>
    </citation>
    <scope>NUCLEOTIDE SEQUENCE [LARGE SCALE GENOMIC DNA]</scope>
    <source>
        <strain evidence="4">JCM 19231</strain>
    </source>
</reference>
<dbReference type="PANTHER" id="PTHR38038">
    <property type="entry name" value="PENICILLIN-BINDING PROTEIN ACTIVATOR LPOA"/>
    <property type="match status" value="1"/>
</dbReference>
<sequence length="151" mass="17574">MNEPTQTSEFYLMKADGAEGSLQVDWLILSLKAAIDENNTDLANRIIRRLAQLQMSEAQQAEWQLARAELLLNNDQPTDAIKQLNFQNQWKLDRDQWHRYYELRADIYQALYQPIKAAEELIYGADFLTEDQQQQNSDHIWALLTSASVDD</sequence>
<name>A0A0B8NTT8_9VIBR</name>
<dbReference type="Proteomes" id="UP000031671">
    <property type="component" value="Unassembled WGS sequence"/>
</dbReference>
<dbReference type="InterPro" id="IPR007443">
    <property type="entry name" value="LpoA"/>
</dbReference>
<comment type="caution">
    <text evidence="3">The sequence shown here is derived from an EMBL/GenBank/DDBJ whole genome shotgun (WGS) entry which is preliminary data.</text>
</comment>
<evidence type="ECO:0000313" key="4">
    <source>
        <dbReference type="Proteomes" id="UP000031671"/>
    </source>
</evidence>
<keyword evidence="3" id="KW-0449">Lipoprotein</keyword>
<accession>A0A0B8NTT8</accession>
<dbReference type="GO" id="GO:0031241">
    <property type="term" value="C:periplasmic side of cell outer membrane"/>
    <property type="evidence" value="ECO:0007669"/>
    <property type="project" value="TreeGrafter"/>
</dbReference>
<dbReference type="PANTHER" id="PTHR38038:SF1">
    <property type="entry name" value="PENICILLIN-BINDING PROTEIN ACTIVATOR LPOA"/>
    <property type="match status" value="1"/>
</dbReference>
<keyword evidence="2" id="KW-0472">Membrane</keyword>
<evidence type="ECO:0000256" key="1">
    <source>
        <dbReference type="ARBA" id="ARBA00022729"/>
    </source>
</evidence>